<name>A0A9P6B5C3_9AGAM</name>
<organism evidence="2 3">
    <name type="scientific">Hydnum rufescens UP504</name>
    <dbReference type="NCBI Taxonomy" id="1448309"/>
    <lineage>
        <taxon>Eukaryota</taxon>
        <taxon>Fungi</taxon>
        <taxon>Dikarya</taxon>
        <taxon>Basidiomycota</taxon>
        <taxon>Agaricomycotina</taxon>
        <taxon>Agaricomycetes</taxon>
        <taxon>Cantharellales</taxon>
        <taxon>Hydnaceae</taxon>
        <taxon>Hydnum</taxon>
    </lineage>
</organism>
<dbReference type="OrthoDB" id="2986178at2759"/>
<sequence length="464" mass="51686">MEAEEVEWRDAQAKIGRGEPNKEDNQGKDTYTEDDGEGDHLIPGCYSLDIGLYGLVNSIWIRTECWGRTPCAVITGQPGVGESSCIVVPSTLLQTVGIGKSVWFWYAARRRIASSEPFILFRKTVLHLFVKEGVYILPSDWTYDDFTYFIWTFVDTDHFANGSIPPGLVGSGTPLFVIRNIRHISGKGLGTLTQNYGRAQSYHHDSLVEERDSQNCPTATSRKFGPTKTPQCLEYYESTVNAAISGIDALLLEKIFSQAQTFQMSHEVCLVGREDHDDIYSGPVIDPITDWGPIATWTSGAESRTGGENPPVSAIFKAPTILEFFRMVKKPMNLSSDSKAQGSWPPARGAQVLDIRPDDCQEYADDELSSIIPNVMYVPQSTNEKVIDPFILVDGILYVFQFTIASKHEINHRLAKVGDKHGFPTVSPWRFVFIIPPNVTLTVPPLGGLDLYAAIVDPEDCYWF</sequence>
<dbReference type="EMBL" id="MU128929">
    <property type="protein sequence ID" value="KAF9517784.1"/>
    <property type="molecule type" value="Genomic_DNA"/>
</dbReference>
<keyword evidence="3" id="KW-1185">Reference proteome</keyword>
<proteinExistence type="predicted"/>
<evidence type="ECO:0000313" key="2">
    <source>
        <dbReference type="EMBL" id="KAF9517784.1"/>
    </source>
</evidence>
<comment type="caution">
    <text evidence="2">The sequence shown here is derived from an EMBL/GenBank/DDBJ whole genome shotgun (WGS) entry which is preliminary data.</text>
</comment>
<gene>
    <name evidence="2" type="ORF">BS47DRAFT_1482992</name>
</gene>
<accession>A0A9P6B5C3</accession>
<feature type="region of interest" description="Disordered" evidence="1">
    <location>
        <begin position="1"/>
        <end position="36"/>
    </location>
</feature>
<protein>
    <submittedName>
        <fullName evidence="2">Uncharacterized protein</fullName>
    </submittedName>
</protein>
<reference evidence="2" key="1">
    <citation type="journal article" date="2020" name="Nat. Commun.">
        <title>Large-scale genome sequencing of mycorrhizal fungi provides insights into the early evolution of symbiotic traits.</title>
        <authorList>
            <person name="Miyauchi S."/>
            <person name="Kiss E."/>
            <person name="Kuo A."/>
            <person name="Drula E."/>
            <person name="Kohler A."/>
            <person name="Sanchez-Garcia M."/>
            <person name="Morin E."/>
            <person name="Andreopoulos B."/>
            <person name="Barry K.W."/>
            <person name="Bonito G."/>
            <person name="Buee M."/>
            <person name="Carver A."/>
            <person name="Chen C."/>
            <person name="Cichocki N."/>
            <person name="Clum A."/>
            <person name="Culley D."/>
            <person name="Crous P.W."/>
            <person name="Fauchery L."/>
            <person name="Girlanda M."/>
            <person name="Hayes R.D."/>
            <person name="Keri Z."/>
            <person name="LaButti K."/>
            <person name="Lipzen A."/>
            <person name="Lombard V."/>
            <person name="Magnuson J."/>
            <person name="Maillard F."/>
            <person name="Murat C."/>
            <person name="Nolan M."/>
            <person name="Ohm R.A."/>
            <person name="Pangilinan J."/>
            <person name="Pereira M.F."/>
            <person name="Perotto S."/>
            <person name="Peter M."/>
            <person name="Pfister S."/>
            <person name="Riley R."/>
            <person name="Sitrit Y."/>
            <person name="Stielow J.B."/>
            <person name="Szollosi G."/>
            <person name="Zifcakova L."/>
            <person name="Stursova M."/>
            <person name="Spatafora J.W."/>
            <person name="Tedersoo L."/>
            <person name="Vaario L.M."/>
            <person name="Yamada A."/>
            <person name="Yan M."/>
            <person name="Wang P."/>
            <person name="Xu J."/>
            <person name="Bruns T."/>
            <person name="Baldrian P."/>
            <person name="Vilgalys R."/>
            <person name="Dunand C."/>
            <person name="Henrissat B."/>
            <person name="Grigoriev I.V."/>
            <person name="Hibbett D."/>
            <person name="Nagy L.G."/>
            <person name="Martin F.M."/>
        </authorList>
    </citation>
    <scope>NUCLEOTIDE SEQUENCE</scope>
    <source>
        <strain evidence="2">UP504</strain>
    </source>
</reference>
<evidence type="ECO:0000256" key="1">
    <source>
        <dbReference type="SAM" id="MobiDB-lite"/>
    </source>
</evidence>
<dbReference type="Proteomes" id="UP000886523">
    <property type="component" value="Unassembled WGS sequence"/>
</dbReference>
<evidence type="ECO:0000313" key="3">
    <source>
        <dbReference type="Proteomes" id="UP000886523"/>
    </source>
</evidence>
<feature type="compositionally biased region" description="Basic and acidic residues" evidence="1">
    <location>
        <begin position="1"/>
        <end position="31"/>
    </location>
</feature>
<dbReference type="AlphaFoldDB" id="A0A9P6B5C3"/>